<feature type="domain" description="EF-hand" evidence="3">
    <location>
        <begin position="64"/>
        <end position="84"/>
    </location>
</feature>
<dbReference type="InterPro" id="IPR018247">
    <property type="entry name" value="EF_Hand_1_Ca_BS"/>
</dbReference>
<dbReference type="InterPro" id="IPR011992">
    <property type="entry name" value="EF-hand-dom_pair"/>
</dbReference>
<dbReference type="Gene3D" id="1.10.238.10">
    <property type="entry name" value="EF-hand"/>
    <property type="match status" value="1"/>
</dbReference>
<feature type="domain" description="EF-hand" evidence="3">
    <location>
        <begin position="25"/>
        <end position="40"/>
    </location>
</feature>
<keyword evidence="1" id="KW-0106">Calcium</keyword>
<comment type="caution">
    <text evidence="4">The sequence shown here is derived from an EMBL/GenBank/DDBJ whole genome shotgun (WGS) entry which is preliminary data.</text>
</comment>
<evidence type="ECO:0000313" key="4">
    <source>
        <dbReference type="EMBL" id="PSC74676.1"/>
    </source>
</evidence>
<organism evidence="4 5">
    <name type="scientific">Micractinium conductrix</name>
    <dbReference type="NCBI Taxonomy" id="554055"/>
    <lineage>
        <taxon>Eukaryota</taxon>
        <taxon>Viridiplantae</taxon>
        <taxon>Chlorophyta</taxon>
        <taxon>core chlorophytes</taxon>
        <taxon>Trebouxiophyceae</taxon>
        <taxon>Chlorellales</taxon>
        <taxon>Chlorellaceae</taxon>
        <taxon>Chlorella clade</taxon>
        <taxon>Micractinium</taxon>
    </lineage>
</organism>
<sequence length="90" mass="9222">MGPRSPNAATAAPVASPAKPHPLALQCTDANGDGLLTFEEACAAALPGCAGALQDEDKGALHMLRASFAAYDVNADGYLSRAEFDSDLEM</sequence>
<dbReference type="AlphaFoldDB" id="A0A2P6VKP9"/>
<name>A0A2P6VKP9_9CHLO</name>
<keyword evidence="5" id="KW-1185">Reference proteome</keyword>
<evidence type="ECO:0000256" key="1">
    <source>
        <dbReference type="ARBA" id="ARBA00022837"/>
    </source>
</evidence>
<dbReference type="GO" id="GO:0005509">
    <property type="term" value="F:calcium ion binding"/>
    <property type="evidence" value="ECO:0007669"/>
    <property type="project" value="InterPro"/>
</dbReference>
<gene>
    <name evidence="4" type="ORF">C2E20_2145</name>
</gene>
<evidence type="ECO:0000259" key="3">
    <source>
        <dbReference type="Pfam" id="PF13202"/>
    </source>
</evidence>
<feature type="compositionally biased region" description="Low complexity" evidence="2">
    <location>
        <begin position="1"/>
        <end position="18"/>
    </location>
</feature>
<dbReference type="PROSITE" id="PS00018">
    <property type="entry name" value="EF_HAND_1"/>
    <property type="match status" value="1"/>
</dbReference>
<proteinExistence type="predicted"/>
<dbReference type="Proteomes" id="UP000239649">
    <property type="component" value="Unassembled WGS sequence"/>
</dbReference>
<accession>A0A2P6VKP9</accession>
<evidence type="ECO:0000313" key="5">
    <source>
        <dbReference type="Proteomes" id="UP000239649"/>
    </source>
</evidence>
<dbReference type="SUPFAM" id="SSF47473">
    <property type="entry name" value="EF-hand"/>
    <property type="match status" value="1"/>
</dbReference>
<reference evidence="4 5" key="1">
    <citation type="journal article" date="2018" name="Plant J.">
        <title>Genome sequences of Chlorella sorokiniana UTEX 1602 and Micractinium conductrix SAG 241.80: implications to maltose excretion by a green alga.</title>
        <authorList>
            <person name="Arriola M.B."/>
            <person name="Velmurugan N."/>
            <person name="Zhang Y."/>
            <person name="Plunkett M.H."/>
            <person name="Hondzo H."/>
            <person name="Barney B.M."/>
        </authorList>
    </citation>
    <scope>NUCLEOTIDE SEQUENCE [LARGE SCALE GENOMIC DNA]</scope>
    <source>
        <strain evidence="4 5">SAG 241.80</strain>
    </source>
</reference>
<dbReference type="EMBL" id="LHPF02000004">
    <property type="protein sequence ID" value="PSC74676.1"/>
    <property type="molecule type" value="Genomic_DNA"/>
</dbReference>
<protein>
    <submittedName>
        <fullName evidence="4">Frequenin-1</fullName>
    </submittedName>
</protein>
<dbReference type="InterPro" id="IPR002048">
    <property type="entry name" value="EF_hand_dom"/>
</dbReference>
<dbReference type="Pfam" id="PF13202">
    <property type="entry name" value="EF-hand_5"/>
    <property type="match status" value="2"/>
</dbReference>
<feature type="region of interest" description="Disordered" evidence="2">
    <location>
        <begin position="1"/>
        <end position="20"/>
    </location>
</feature>
<evidence type="ECO:0000256" key="2">
    <source>
        <dbReference type="SAM" id="MobiDB-lite"/>
    </source>
</evidence>